<keyword evidence="4" id="KW-0378">Hydrolase</keyword>
<evidence type="ECO:0000313" key="11">
    <source>
        <dbReference type="Proteomes" id="UP000886752"/>
    </source>
</evidence>
<dbReference type="InterPro" id="IPR041122">
    <property type="entry name" value="RecJ_OB"/>
</dbReference>
<comment type="similarity">
    <text evidence="1">Belongs to the RecJ family.</text>
</comment>
<accession>A0A9D1TQ64</accession>
<proteinExistence type="inferred from homology"/>
<evidence type="ECO:0000313" key="10">
    <source>
        <dbReference type="EMBL" id="HIW00156.1"/>
    </source>
</evidence>
<reference evidence="10" key="2">
    <citation type="submission" date="2021-04" db="EMBL/GenBank/DDBJ databases">
        <authorList>
            <person name="Gilroy R."/>
        </authorList>
    </citation>
    <scope>NUCLEOTIDE SEQUENCE</scope>
    <source>
        <strain evidence="10">ChiHecec2B26-446</strain>
    </source>
</reference>
<evidence type="ECO:0000259" key="7">
    <source>
        <dbReference type="Pfam" id="PF01368"/>
    </source>
</evidence>
<evidence type="ECO:0000256" key="3">
    <source>
        <dbReference type="ARBA" id="ARBA00022722"/>
    </source>
</evidence>
<dbReference type="Pfam" id="PF02272">
    <property type="entry name" value="DHHA1"/>
    <property type="match status" value="1"/>
</dbReference>
<evidence type="ECO:0000259" key="9">
    <source>
        <dbReference type="Pfam" id="PF17768"/>
    </source>
</evidence>
<comment type="caution">
    <text evidence="10">The sequence shown here is derived from an EMBL/GenBank/DDBJ whole genome shotgun (WGS) entry which is preliminary data.</text>
</comment>
<dbReference type="Gene3D" id="3.90.1640.30">
    <property type="match status" value="1"/>
</dbReference>
<evidence type="ECO:0000259" key="8">
    <source>
        <dbReference type="Pfam" id="PF02272"/>
    </source>
</evidence>
<dbReference type="Pfam" id="PF01368">
    <property type="entry name" value="DHH"/>
    <property type="match status" value="1"/>
</dbReference>
<dbReference type="InterPro" id="IPR003156">
    <property type="entry name" value="DHHA1_dom"/>
</dbReference>
<sequence length="605" mass="67043">MAFWYMRQGPEPEPSRELAEKLHISPFLQDVLWRRNLVQDKDINAYLDARLSGLINPEQWPQIPEAADFIVQSLLAGKKLVVWGDYDVDGTTSTALVLDILQFHGFNALWHIPDRHREGYGINVNGIEKLAEIGCQLLLSVDSGIADVKAITRARELGIDVVVSDHHLPPDPLPPATIFFNPRMGDPEKVPCPHLAGVGVAFFLMAAVNQRLGAITGRLYKMDQVLDLVALGTLADVMRLTGQNRILVRGGLARLTHPLRPGIAALKAVSGMHTNAPVSASQVSFKLAPRINAAGRMRHARLALQLLRSRNFNQSMELAQALDELNTTRRDTEQIILEEARSQAVEHIRTSGKCGLVLYGKQWHPGIIGIVATRIIEEFHVPCIIICDDKDTLKGSGRSIPGFDLYACLSEIPDHLLAFGGHRQAAGVRIMPGYLEAFRKDFQEATRKRLETPGEQIIWLDGVLGFRDAGSDLHLRELALMEPFGPGNTEPVFLSNPVQVLARNTFRSRHDSVELKLRDTVDEHVLQAKGWGMADKIDKDIVGQTIRIAYTLRRENRYGFMGPELTIKDFGPADKELVYQSATGPAPTEDPAEEEGSGDDEEAPI</sequence>
<dbReference type="Gene3D" id="3.10.310.30">
    <property type="match status" value="1"/>
</dbReference>
<dbReference type="AlphaFoldDB" id="A0A9D1TQ64"/>
<dbReference type="Pfam" id="PF17768">
    <property type="entry name" value="RecJ_OB"/>
    <property type="match status" value="1"/>
</dbReference>
<reference evidence="10" key="1">
    <citation type="journal article" date="2021" name="PeerJ">
        <title>Extensive microbial diversity within the chicken gut microbiome revealed by metagenomics and culture.</title>
        <authorList>
            <person name="Gilroy R."/>
            <person name="Ravi A."/>
            <person name="Getino M."/>
            <person name="Pursley I."/>
            <person name="Horton D.L."/>
            <person name="Alikhan N.F."/>
            <person name="Baker D."/>
            <person name="Gharbi K."/>
            <person name="Hall N."/>
            <person name="Watson M."/>
            <person name="Adriaenssens E.M."/>
            <person name="Foster-Nyarko E."/>
            <person name="Jarju S."/>
            <person name="Secka A."/>
            <person name="Antonio M."/>
            <person name="Oren A."/>
            <person name="Chaudhuri R.R."/>
            <person name="La Ragione R."/>
            <person name="Hildebrand F."/>
            <person name="Pallen M.J."/>
        </authorList>
    </citation>
    <scope>NUCLEOTIDE SEQUENCE</scope>
    <source>
        <strain evidence="10">ChiHecec2B26-446</strain>
    </source>
</reference>
<gene>
    <name evidence="10" type="primary">recJ</name>
    <name evidence="10" type="ORF">H9894_03080</name>
</gene>
<dbReference type="InterPro" id="IPR001667">
    <property type="entry name" value="DDH_dom"/>
</dbReference>
<dbReference type="NCBIfam" id="TIGR00644">
    <property type="entry name" value="recJ"/>
    <property type="match status" value="1"/>
</dbReference>
<dbReference type="InterPro" id="IPR004610">
    <property type="entry name" value="RecJ"/>
</dbReference>
<evidence type="ECO:0000256" key="1">
    <source>
        <dbReference type="ARBA" id="ARBA00005915"/>
    </source>
</evidence>
<protein>
    <recommendedName>
        <fullName evidence="2">Single-stranded-DNA-specific exonuclease RecJ</fullName>
    </recommendedName>
</protein>
<organism evidence="10 11">
    <name type="scientific">Candidatus Desulfovibrio intestinipullorum</name>
    <dbReference type="NCBI Taxonomy" id="2838536"/>
    <lineage>
        <taxon>Bacteria</taxon>
        <taxon>Pseudomonadati</taxon>
        <taxon>Thermodesulfobacteriota</taxon>
        <taxon>Desulfovibrionia</taxon>
        <taxon>Desulfovibrionales</taxon>
        <taxon>Desulfovibrionaceae</taxon>
        <taxon>Desulfovibrio</taxon>
    </lineage>
</organism>
<evidence type="ECO:0000256" key="4">
    <source>
        <dbReference type="ARBA" id="ARBA00022801"/>
    </source>
</evidence>
<dbReference type="GO" id="GO:0008409">
    <property type="term" value="F:5'-3' exonuclease activity"/>
    <property type="evidence" value="ECO:0007669"/>
    <property type="project" value="InterPro"/>
</dbReference>
<name>A0A9D1TQ64_9BACT</name>
<feature type="region of interest" description="Disordered" evidence="6">
    <location>
        <begin position="578"/>
        <end position="605"/>
    </location>
</feature>
<keyword evidence="5 10" id="KW-0269">Exonuclease</keyword>
<dbReference type="EMBL" id="DXHV01000035">
    <property type="protein sequence ID" value="HIW00156.1"/>
    <property type="molecule type" value="Genomic_DNA"/>
</dbReference>
<dbReference type="PANTHER" id="PTHR30255">
    <property type="entry name" value="SINGLE-STRANDED-DNA-SPECIFIC EXONUCLEASE RECJ"/>
    <property type="match status" value="1"/>
</dbReference>
<dbReference type="GO" id="GO:0006281">
    <property type="term" value="P:DNA repair"/>
    <property type="evidence" value="ECO:0007669"/>
    <property type="project" value="InterPro"/>
</dbReference>
<feature type="compositionally biased region" description="Acidic residues" evidence="6">
    <location>
        <begin position="590"/>
        <end position="605"/>
    </location>
</feature>
<feature type="domain" description="DHHA1" evidence="8">
    <location>
        <begin position="355"/>
        <end position="446"/>
    </location>
</feature>
<dbReference type="GO" id="GO:0006310">
    <property type="term" value="P:DNA recombination"/>
    <property type="evidence" value="ECO:0007669"/>
    <property type="project" value="InterPro"/>
</dbReference>
<dbReference type="InterPro" id="IPR051673">
    <property type="entry name" value="SSDNA_exonuclease_RecJ"/>
</dbReference>
<evidence type="ECO:0000256" key="2">
    <source>
        <dbReference type="ARBA" id="ARBA00019841"/>
    </source>
</evidence>
<keyword evidence="3" id="KW-0540">Nuclease</keyword>
<feature type="domain" description="RecJ OB" evidence="9">
    <location>
        <begin position="461"/>
        <end position="569"/>
    </location>
</feature>
<dbReference type="GO" id="GO:0003676">
    <property type="term" value="F:nucleic acid binding"/>
    <property type="evidence" value="ECO:0007669"/>
    <property type="project" value="InterPro"/>
</dbReference>
<evidence type="ECO:0000256" key="6">
    <source>
        <dbReference type="SAM" id="MobiDB-lite"/>
    </source>
</evidence>
<dbReference type="SUPFAM" id="SSF64182">
    <property type="entry name" value="DHH phosphoesterases"/>
    <property type="match status" value="1"/>
</dbReference>
<dbReference type="Proteomes" id="UP000886752">
    <property type="component" value="Unassembled WGS sequence"/>
</dbReference>
<evidence type="ECO:0000256" key="5">
    <source>
        <dbReference type="ARBA" id="ARBA00022839"/>
    </source>
</evidence>
<feature type="domain" description="DDH" evidence="7">
    <location>
        <begin position="79"/>
        <end position="233"/>
    </location>
</feature>
<dbReference type="PANTHER" id="PTHR30255:SF2">
    <property type="entry name" value="SINGLE-STRANDED-DNA-SPECIFIC EXONUCLEASE RECJ"/>
    <property type="match status" value="1"/>
</dbReference>
<dbReference type="InterPro" id="IPR038763">
    <property type="entry name" value="DHH_sf"/>
</dbReference>